<protein>
    <submittedName>
        <fullName evidence="2">Uncharacterized protein</fullName>
    </submittedName>
</protein>
<gene>
    <name evidence="2" type="ORF">SAMN05444339_10250</name>
</gene>
<evidence type="ECO:0000313" key="2">
    <source>
        <dbReference type="EMBL" id="SHE78324.1"/>
    </source>
</evidence>
<dbReference type="AlphaFoldDB" id="A0A1M4WAQ9"/>
<accession>A0A1M4WAQ9</accession>
<dbReference type="Proteomes" id="UP000183987">
    <property type="component" value="Unassembled WGS sequence"/>
</dbReference>
<organism evidence="2 3">
    <name type="scientific">Loktanella atrilutea</name>
    <dbReference type="NCBI Taxonomy" id="366533"/>
    <lineage>
        <taxon>Bacteria</taxon>
        <taxon>Pseudomonadati</taxon>
        <taxon>Pseudomonadota</taxon>
        <taxon>Alphaproteobacteria</taxon>
        <taxon>Rhodobacterales</taxon>
        <taxon>Roseobacteraceae</taxon>
        <taxon>Loktanella</taxon>
    </lineage>
</organism>
<name>A0A1M4WAQ9_LOKAT</name>
<dbReference type="STRING" id="366533.SAMN05444339_10250"/>
<dbReference type="RefSeq" id="WP_072856212.1">
    <property type="nucleotide sequence ID" value="NZ_FQUE01000002.1"/>
</dbReference>
<proteinExistence type="predicted"/>
<evidence type="ECO:0000256" key="1">
    <source>
        <dbReference type="SAM" id="MobiDB-lite"/>
    </source>
</evidence>
<keyword evidence="3" id="KW-1185">Reference proteome</keyword>
<feature type="region of interest" description="Disordered" evidence="1">
    <location>
        <begin position="112"/>
        <end position="144"/>
    </location>
</feature>
<sequence>MAQTIKADQVDNVTLSAKATQDGIAQINTAKDKASEQNGTAAKYTKDFCDKYALNKQAVTAVARLKKKDPAEQSHYLRTFIQTAGHIGLFNGPRDQFDDDVIEMMRRVVKGADEQAARKEDRLSGPASVPPKAETTKTTLTSVN</sequence>
<feature type="compositionally biased region" description="Basic and acidic residues" evidence="1">
    <location>
        <begin position="112"/>
        <end position="123"/>
    </location>
</feature>
<evidence type="ECO:0000313" key="3">
    <source>
        <dbReference type="Proteomes" id="UP000183987"/>
    </source>
</evidence>
<dbReference type="OrthoDB" id="9893666at2"/>
<reference evidence="3" key="1">
    <citation type="submission" date="2016-11" db="EMBL/GenBank/DDBJ databases">
        <authorList>
            <person name="Varghese N."/>
            <person name="Submissions S."/>
        </authorList>
    </citation>
    <scope>NUCLEOTIDE SEQUENCE [LARGE SCALE GENOMIC DNA]</scope>
    <source>
        <strain evidence="3">DSM 29326</strain>
    </source>
</reference>
<dbReference type="EMBL" id="FQUE01000002">
    <property type="protein sequence ID" value="SHE78324.1"/>
    <property type="molecule type" value="Genomic_DNA"/>
</dbReference>